<dbReference type="RefSeq" id="WP_073082950.1">
    <property type="nucleotide sequence ID" value="NZ_FQXV01000021.1"/>
</dbReference>
<keyword evidence="3" id="KW-1185">Reference proteome</keyword>
<proteinExistence type="predicted"/>
<dbReference type="Pfam" id="PF00882">
    <property type="entry name" value="Zn_dep_PLPC"/>
    <property type="match status" value="1"/>
</dbReference>
<feature type="domain" description="Phospholipase C/D" evidence="1">
    <location>
        <begin position="6"/>
        <end position="120"/>
    </location>
</feature>
<dbReference type="AlphaFoldDB" id="A0A1M5ZGY2"/>
<evidence type="ECO:0000313" key="3">
    <source>
        <dbReference type="Proteomes" id="UP000183995"/>
    </source>
</evidence>
<dbReference type="OrthoDB" id="2878022at2"/>
<dbReference type="STRING" id="1123282.SAMN02745823_03734"/>
<evidence type="ECO:0000313" key="2">
    <source>
        <dbReference type="EMBL" id="SHI23535.1"/>
    </source>
</evidence>
<dbReference type="Proteomes" id="UP000183995">
    <property type="component" value="Unassembled WGS sequence"/>
</dbReference>
<name>A0A1M5ZGY2_9FIRM</name>
<gene>
    <name evidence="2" type="ORF">SAMN02745823_03734</name>
</gene>
<accession>A0A1M5ZGY2</accession>
<evidence type="ECO:0000259" key="1">
    <source>
        <dbReference type="Pfam" id="PF00882"/>
    </source>
</evidence>
<dbReference type="InterPro" id="IPR029002">
    <property type="entry name" value="PLPC/GPLD1"/>
</dbReference>
<organism evidence="2 3">
    <name type="scientific">Sporobacter termitidis DSM 10068</name>
    <dbReference type="NCBI Taxonomy" id="1123282"/>
    <lineage>
        <taxon>Bacteria</taxon>
        <taxon>Bacillati</taxon>
        <taxon>Bacillota</taxon>
        <taxon>Clostridia</taxon>
        <taxon>Eubacteriales</taxon>
        <taxon>Oscillospiraceae</taxon>
        <taxon>Sporobacter</taxon>
    </lineage>
</organism>
<sequence length="201" mass="22828">MNSFSHIMVASFLHRYIREHHGIELCPGNFTYGNLLPDFRPAYKKVPHEREYWARYLKNEITRLSDFKQESPCFGVNYSRRLGILCHFYADFFCFAHTPDFEGGSYAHVRYELALHRHIRDIMPALDGVDFGGSTDKRDAGAIQGGFTALQELYLKREPSFDNDIAFTLRACVEAVTAIAGNSVVMKKPSVGQLITEPAKG</sequence>
<protein>
    <submittedName>
        <fullName evidence="2">Zinc dependent phospholipase C</fullName>
    </submittedName>
</protein>
<dbReference type="EMBL" id="FQXV01000021">
    <property type="protein sequence ID" value="SHI23535.1"/>
    <property type="molecule type" value="Genomic_DNA"/>
</dbReference>
<reference evidence="2 3" key="1">
    <citation type="submission" date="2016-11" db="EMBL/GenBank/DDBJ databases">
        <authorList>
            <person name="Jaros S."/>
            <person name="Januszkiewicz K."/>
            <person name="Wedrychowicz H."/>
        </authorList>
    </citation>
    <scope>NUCLEOTIDE SEQUENCE [LARGE SCALE GENOMIC DNA]</scope>
    <source>
        <strain evidence="2 3">DSM 10068</strain>
    </source>
</reference>